<protein>
    <submittedName>
        <fullName evidence="1">Uncharacterized protein</fullName>
    </submittedName>
</protein>
<organism evidence="1 2">
    <name type="scientific">Mariniradius saccharolyticus AK6</name>
    <dbReference type="NCBI Taxonomy" id="1239962"/>
    <lineage>
        <taxon>Bacteria</taxon>
        <taxon>Pseudomonadati</taxon>
        <taxon>Bacteroidota</taxon>
        <taxon>Cytophagia</taxon>
        <taxon>Cytophagales</taxon>
        <taxon>Cyclobacteriaceae</taxon>
        <taxon>Mariniradius</taxon>
    </lineage>
</organism>
<gene>
    <name evidence="1" type="ORF">C943_00982</name>
</gene>
<keyword evidence="2" id="KW-1185">Reference proteome</keyword>
<evidence type="ECO:0000313" key="2">
    <source>
        <dbReference type="Proteomes" id="UP000010953"/>
    </source>
</evidence>
<dbReference type="EMBL" id="AMZY02000012">
    <property type="protein sequence ID" value="EMS32629.1"/>
    <property type="molecule type" value="Genomic_DNA"/>
</dbReference>
<dbReference type="Proteomes" id="UP000010953">
    <property type="component" value="Unassembled WGS sequence"/>
</dbReference>
<dbReference type="InParanoid" id="M7XCM5"/>
<dbReference type="AlphaFoldDB" id="M7XCM5"/>
<accession>M7XCM5</accession>
<evidence type="ECO:0000313" key="1">
    <source>
        <dbReference type="EMBL" id="EMS32629.1"/>
    </source>
</evidence>
<sequence>MGGEIIVFSTFLEKIPKANINNAMNIIIGCSFIGIENNWH</sequence>
<proteinExistence type="predicted"/>
<comment type="caution">
    <text evidence="1">The sequence shown here is derived from an EMBL/GenBank/DDBJ whole genome shotgun (WGS) entry which is preliminary data.</text>
</comment>
<name>M7XCM5_9BACT</name>
<reference evidence="1" key="1">
    <citation type="submission" date="2013-01" db="EMBL/GenBank/DDBJ databases">
        <title>Genome assembly of Mariniradius saccharolyticus AK6.</title>
        <authorList>
            <person name="Vaidya B."/>
            <person name="Khatri I."/>
            <person name="Tanuku N.R.S."/>
            <person name="Subramanian S."/>
            <person name="Pinnaka A."/>
        </authorList>
    </citation>
    <scope>NUCLEOTIDE SEQUENCE [LARGE SCALE GENOMIC DNA]</scope>
    <source>
        <strain evidence="1">AK6</strain>
    </source>
</reference>